<dbReference type="EMBL" id="JAVDPF010000003">
    <property type="protein sequence ID" value="KAL1884931.1"/>
    <property type="molecule type" value="Genomic_DNA"/>
</dbReference>
<keyword evidence="2" id="KW-1185">Reference proteome</keyword>
<comment type="caution">
    <text evidence="1">The sequence shown here is derived from an EMBL/GenBank/DDBJ whole genome shotgun (WGS) entry which is preliminary data.</text>
</comment>
<reference evidence="1 2" key="1">
    <citation type="journal article" date="2024" name="IMA Fungus">
        <title>IMA Genome - F19 : A genome assembly and annotation guide to empower mycologists, including annotated draft genome sequences of Ceratocystis pirilliformis, Diaporthe australafricana, Fusarium ophioides, Paecilomyces lecythidis, and Sporothrix stenoceras.</title>
        <authorList>
            <person name="Aylward J."/>
            <person name="Wilson A.M."/>
            <person name="Visagie C.M."/>
            <person name="Spraker J."/>
            <person name="Barnes I."/>
            <person name="Buitendag C."/>
            <person name="Ceriani C."/>
            <person name="Del Mar Angel L."/>
            <person name="du Plessis D."/>
            <person name="Fuchs T."/>
            <person name="Gasser K."/>
            <person name="Kramer D."/>
            <person name="Li W."/>
            <person name="Munsamy K."/>
            <person name="Piso A."/>
            <person name="Price J.L."/>
            <person name="Sonnekus B."/>
            <person name="Thomas C."/>
            <person name="van der Nest A."/>
            <person name="van Dijk A."/>
            <person name="van Heerden A."/>
            <person name="van Vuuren N."/>
            <person name="Yilmaz N."/>
            <person name="Duong T.A."/>
            <person name="van der Merwe N.A."/>
            <person name="Wingfield M.J."/>
            <person name="Wingfield B.D."/>
        </authorList>
    </citation>
    <scope>NUCLEOTIDE SEQUENCE [LARGE SCALE GENOMIC DNA]</scope>
    <source>
        <strain evidence="1 2">CMW 18167</strain>
    </source>
</reference>
<proteinExistence type="predicted"/>
<organism evidence="1 2">
    <name type="scientific">Paecilomyces lecythidis</name>
    <dbReference type="NCBI Taxonomy" id="3004212"/>
    <lineage>
        <taxon>Eukaryota</taxon>
        <taxon>Fungi</taxon>
        <taxon>Dikarya</taxon>
        <taxon>Ascomycota</taxon>
        <taxon>Pezizomycotina</taxon>
        <taxon>Eurotiomycetes</taxon>
        <taxon>Eurotiomycetidae</taxon>
        <taxon>Eurotiales</taxon>
        <taxon>Thermoascaceae</taxon>
        <taxon>Paecilomyces</taxon>
    </lineage>
</organism>
<protein>
    <submittedName>
        <fullName evidence="1">Uncharacterized protein</fullName>
    </submittedName>
</protein>
<evidence type="ECO:0000313" key="2">
    <source>
        <dbReference type="Proteomes" id="UP001583193"/>
    </source>
</evidence>
<gene>
    <name evidence="1" type="ORF">Plec18167_001588</name>
</gene>
<accession>A0ABR3Y9E5</accession>
<evidence type="ECO:0000313" key="1">
    <source>
        <dbReference type="EMBL" id="KAL1884931.1"/>
    </source>
</evidence>
<sequence length="183" mass="20368">MANDIQLVVSDSGLSSMEKECLSLLESKTGVKFTTVHGQLDSPKSTNIIAFLQYVVTLLREHGLNDVAGAYSEVIQRCTTERDFGGYGFHDSDTLSESDEKEVVFLCSAYLEALKSAARARSKPRVQSFRPPGRRGMTMAEKIFAMHDVSNRGFVKAGDIIQVDVDWILASELSWKVFNMQLH</sequence>
<name>A0ABR3Y9E5_9EURO</name>
<dbReference type="Proteomes" id="UP001583193">
    <property type="component" value="Unassembled WGS sequence"/>
</dbReference>